<feature type="coiled-coil region" evidence="1">
    <location>
        <begin position="315"/>
        <end position="571"/>
    </location>
</feature>
<evidence type="ECO:0000313" key="3">
    <source>
        <dbReference type="Proteomes" id="UP001205998"/>
    </source>
</evidence>
<proteinExistence type="predicted"/>
<feature type="coiled-coil region" evidence="1">
    <location>
        <begin position="24"/>
        <end position="180"/>
    </location>
</feature>
<feature type="coiled-coil region" evidence="1">
    <location>
        <begin position="230"/>
        <end position="285"/>
    </location>
</feature>
<evidence type="ECO:0000313" key="2">
    <source>
        <dbReference type="EMBL" id="KAI5627075.1"/>
    </source>
</evidence>
<dbReference type="EMBL" id="MU551526">
    <property type="protein sequence ID" value="KAI5627075.1"/>
    <property type="molecule type" value="Genomic_DNA"/>
</dbReference>
<keyword evidence="1" id="KW-0175">Coiled coil</keyword>
<dbReference type="Proteomes" id="UP001205998">
    <property type="component" value="Unassembled WGS sequence"/>
</dbReference>
<keyword evidence="3" id="KW-1185">Reference proteome</keyword>
<organism evidence="2 3">
    <name type="scientific">Silurus asotus</name>
    <name type="common">Amur catfish</name>
    <name type="synonym">Parasilurus asotus</name>
    <dbReference type="NCBI Taxonomy" id="30991"/>
    <lineage>
        <taxon>Eukaryota</taxon>
        <taxon>Metazoa</taxon>
        <taxon>Chordata</taxon>
        <taxon>Craniata</taxon>
        <taxon>Vertebrata</taxon>
        <taxon>Euteleostomi</taxon>
        <taxon>Actinopterygii</taxon>
        <taxon>Neopterygii</taxon>
        <taxon>Teleostei</taxon>
        <taxon>Ostariophysi</taxon>
        <taxon>Siluriformes</taxon>
        <taxon>Siluridae</taxon>
        <taxon>Silurus</taxon>
    </lineage>
</organism>
<reference evidence="2" key="1">
    <citation type="submission" date="2018-07" db="EMBL/GenBank/DDBJ databases">
        <title>Comparative genomics of catfishes provides insights into carnivory and benthic adaptation.</title>
        <authorList>
            <person name="Zhang Y."/>
            <person name="Wang D."/>
            <person name="Peng Z."/>
            <person name="Zheng S."/>
            <person name="Shao F."/>
            <person name="Tao W."/>
        </authorList>
    </citation>
    <scope>NUCLEOTIDE SEQUENCE</scope>
    <source>
        <strain evidence="2">Chongqing</strain>
    </source>
</reference>
<comment type="caution">
    <text evidence="2">The sequence shown here is derived from an EMBL/GenBank/DDBJ whole genome shotgun (WGS) entry which is preliminary data.</text>
</comment>
<evidence type="ECO:0000256" key="1">
    <source>
        <dbReference type="SAM" id="Coils"/>
    </source>
</evidence>
<protein>
    <submittedName>
        <fullName evidence="2">Trichohyalin-like isoform X3</fullName>
    </submittedName>
</protein>
<name>A0AAD5B3N6_SILAS</name>
<gene>
    <name evidence="2" type="ORF">C0J50_13573</name>
</gene>
<sequence length="741" mass="86428">MKRTELIHRLREVHNHLDIQTDLLKSKETQLEQSQSSAQLLELKHKGQKIAKREIKSLEEALREVKERATTLEAEKDHALTQLQFYKKDKQKILNQMEELKQKFGMSLEAQTDLQDQLSETSSHHGQLELENELLTTKILRLEDNIEDLKSKLSSALAEKDRLVQEKTELHQRVQSLDLELQRSQLGREGFTQQVCDLHSELTQAKSQASQQQQSILLMKEEMHLGKEMQEKLSASLATATERLQETLQKLHELEAEKLIQMNQIAALETERLQLIEEKEELMDVFDQGDQKELQDLRERCCQLQELQKIWEYEKMELETQCQGLEKKVENVEAEYDLKKQELQLMKEKMEQEKEELKRVAAHWNERWMDVAMALQSTQAQLEETKKSQEDTDALREKTSEITIKLETFESEMKDSQNLIQRLQEEKTQYEKELARVKKEAGALERVELDACRQQLELERNRSQNLQQRLMGNPVPLEEVDGELVQLKAELKKVLDMLKSRDTELEKQQNELQSACDQVTQQNEKVQRLEQQLDKRDQELKQRDLSLKDFIRQRDTEKTEAQNKITALENEGKVERKSLMKEKDTSVKSDIVDLDQQQRLITEQLVRVLIVAYEMLVDISRNWNTLSYTPMRPTSMQMSFPVTLSDSFSRNYLVMQTNYCSSCLGGWSQTILKLKMQDVEVLGWCGYTWSAVVRPVGCTAKFSATPLETAYGREMNIQFTSNSSGGRSCSQHANCMRSQNL</sequence>
<accession>A0AAD5B3N6</accession>
<dbReference type="AlphaFoldDB" id="A0AAD5B3N6"/>